<accession>A0A1Y0AZ10</accession>
<reference evidence="2" key="1">
    <citation type="submission" date="2017-03" db="EMBL/GenBank/DDBJ databases">
        <title>The mitochondrial genome of the carnivorous plant Utricularia reniformis (Lentibulariaceae): structure, comparative analysis and evolutionary landmarks.</title>
        <authorList>
            <person name="Silva S.R."/>
            <person name="Alvarenga D.O."/>
            <person name="Michael T.P."/>
            <person name="Miranda V.F.O."/>
            <person name="Varani A.M."/>
        </authorList>
    </citation>
    <scope>NUCLEOTIDE SEQUENCE</scope>
</reference>
<sequence length="72" mass="7844">MRLGLIPLTTLGVLPATLSKEVITPPMNPVRGYNPLLVWRASNPLLQKSAVGLHKLMPSKVSSFGREGFAYI</sequence>
<keyword evidence="1" id="KW-0732">Signal</keyword>
<protein>
    <submittedName>
        <fullName evidence="2">Uncharacterized protein</fullName>
    </submittedName>
</protein>
<gene>
    <name evidence="2" type="ORF">AEK19_MT1615</name>
</gene>
<dbReference type="EMBL" id="KY774314">
    <property type="protein sequence ID" value="ART30393.1"/>
    <property type="molecule type" value="Genomic_DNA"/>
</dbReference>
<proteinExistence type="predicted"/>
<evidence type="ECO:0000313" key="2">
    <source>
        <dbReference type="EMBL" id="ART30393.1"/>
    </source>
</evidence>
<feature type="chain" id="PRO_5012281948" evidence="1">
    <location>
        <begin position="20"/>
        <end position="72"/>
    </location>
</feature>
<evidence type="ECO:0000256" key="1">
    <source>
        <dbReference type="SAM" id="SignalP"/>
    </source>
</evidence>
<dbReference type="AlphaFoldDB" id="A0A1Y0AZ10"/>
<name>A0A1Y0AZ10_9LAMI</name>
<feature type="signal peptide" evidence="1">
    <location>
        <begin position="1"/>
        <end position="19"/>
    </location>
</feature>
<geneLocation type="mitochondrion" evidence="2"/>
<keyword evidence="2" id="KW-0496">Mitochondrion</keyword>
<organism evidence="2">
    <name type="scientific">Utricularia reniformis</name>
    <dbReference type="NCBI Taxonomy" id="192314"/>
    <lineage>
        <taxon>Eukaryota</taxon>
        <taxon>Viridiplantae</taxon>
        <taxon>Streptophyta</taxon>
        <taxon>Embryophyta</taxon>
        <taxon>Tracheophyta</taxon>
        <taxon>Spermatophyta</taxon>
        <taxon>Magnoliopsida</taxon>
        <taxon>eudicotyledons</taxon>
        <taxon>Gunneridae</taxon>
        <taxon>Pentapetalae</taxon>
        <taxon>asterids</taxon>
        <taxon>lamiids</taxon>
        <taxon>Lamiales</taxon>
        <taxon>Lentibulariaceae</taxon>
        <taxon>Utricularia</taxon>
    </lineage>
</organism>